<feature type="transmembrane region" description="Helical" evidence="8">
    <location>
        <begin position="201"/>
        <end position="218"/>
    </location>
</feature>
<feature type="transmembrane region" description="Helical" evidence="8">
    <location>
        <begin position="73"/>
        <end position="92"/>
    </location>
</feature>
<evidence type="ECO:0000256" key="4">
    <source>
        <dbReference type="ARBA" id="ARBA00022475"/>
    </source>
</evidence>
<organism evidence="9 10">
    <name type="scientific">Rikenella microfusus</name>
    <dbReference type="NCBI Taxonomy" id="28139"/>
    <lineage>
        <taxon>Bacteria</taxon>
        <taxon>Pseudomonadati</taxon>
        <taxon>Bacteroidota</taxon>
        <taxon>Bacteroidia</taxon>
        <taxon>Bacteroidales</taxon>
        <taxon>Rikenellaceae</taxon>
        <taxon>Rikenella</taxon>
    </lineage>
</organism>
<feature type="transmembrane region" description="Helical" evidence="8">
    <location>
        <begin position="230"/>
        <end position="249"/>
    </location>
</feature>
<dbReference type="PANTHER" id="PTHR30269">
    <property type="entry name" value="TRANSMEMBRANE PROTEIN YFCA"/>
    <property type="match status" value="1"/>
</dbReference>
<feature type="transmembrane region" description="Helical" evidence="8">
    <location>
        <begin position="138"/>
        <end position="164"/>
    </location>
</feature>
<evidence type="ECO:0000313" key="10">
    <source>
        <dbReference type="Proteomes" id="UP000255233"/>
    </source>
</evidence>
<dbReference type="AlphaFoldDB" id="A0A379MUK1"/>
<dbReference type="STRING" id="880526.GCA_000427365_00026"/>
<dbReference type="EMBL" id="UGVL01000001">
    <property type="protein sequence ID" value="SUE34312.1"/>
    <property type="molecule type" value="Genomic_DNA"/>
</dbReference>
<dbReference type="OrthoDB" id="554695at2"/>
<evidence type="ECO:0000313" key="9">
    <source>
        <dbReference type="EMBL" id="SUE34312.1"/>
    </source>
</evidence>
<accession>A0A379MUK1</accession>
<sequence>MSLPVVILLICSGIFVGVVNTFAGAAAAVSISVYTALGLPIGIANGTNRLPVLFQVGAAAFNFRKQHLLDYSIGLKLGIPTAVGALVGAEFAAVVDPSLFVMLLATVLILLLALLLFSPNRILKGNGKPLRGVKKLDYLWFLLVGLYGGAFQIGMGYVILGLTIMGMGYDVIRANALKSFIVMIYIPCTLAVFMYHGQVAYAYGFVHAIGNVIGAYVASKYATRINTRLLRWMLVVFIVLTVLDLFKIISIKNALDNIL</sequence>
<dbReference type="GO" id="GO:0005886">
    <property type="term" value="C:plasma membrane"/>
    <property type="evidence" value="ECO:0007669"/>
    <property type="project" value="UniProtKB-SubCell"/>
</dbReference>
<evidence type="ECO:0000256" key="1">
    <source>
        <dbReference type="ARBA" id="ARBA00004651"/>
    </source>
</evidence>
<evidence type="ECO:0000256" key="3">
    <source>
        <dbReference type="ARBA" id="ARBA00022448"/>
    </source>
</evidence>
<feature type="transmembrane region" description="Helical" evidence="8">
    <location>
        <begin position="99"/>
        <end position="118"/>
    </location>
</feature>
<evidence type="ECO:0000256" key="2">
    <source>
        <dbReference type="ARBA" id="ARBA00009142"/>
    </source>
</evidence>
<keyword evidence="3" id="KW-0813">Transport</keyword>
<evidence type="ECO:0000256" key="8">
    <source>
        <dbReference type="RuleBase" id="RU363041"/>
    </source>
</evidence>
<keyword evidence="7 8" id="KW-0472">Membrane</keyword>
<evidence type="ECO:0000256" key="7">
    <source>
        <dbReference type="ARBA" id="ARBA00023136"/>
    </source>
</evidence>
<keyword evidence="6 8" id="KW-1133">Transmembrane helix</keyword>
<protein>
    <recommendedName>
        <fullName evidence="8">Probable membrane transporter protein</fullName>
    </recommendedName>
</protein>
<reference evidence="9 10" key="1">
    <citation type="submission" date="2018-06" db="EMBL/GenBank/DDBJ databases">
        <authorList>
            <consortium name="Pathogen Informatics"/>
            <person name="Doyle S."/>
        </authorList>
    </citation>
    <scope>NUCLEOTIDE SEQUENCE [LARGE SCALE GENOMIC DNA]</scope>
    <source>
        <strain evidence="9 10">NCTC11190</strain>
    </source>
</reference>
<name>A0A379MUK1_9BACT</name>
<comment type="subcellular location">
    <subcellularLocation>
        <location evidence="1 8">Cell membrane</location>
        <topology evidence="1 8">Multi-pass membrane protein</topology>
    </subcellularLocation>
</comment>
<dbReference type="Pfam" id="PF01925">
    <property type="entry name" value="TauE"/>
    <property type="match status" value="1"/>
</dbReference>
<keyword evidence="10" id="KW-1185">Reference proteome</keyword>
<dbReference type="Proteomes" id="UP000255233">
    <property type="component" value="Unassembled WGS sequence"/>
</dbReference>
<dbReference type="InterPro" id="IPR052017">
    <property type="entry name" value="TSUP"/>
</dbReference>
<proteinExistence type="inferred from homology"/>
<evidence type="ECO:0000256" key="5">
    <source>
        <dbReference type="ARBA" id="ARBA00022692"/>
    </source>
</evidence>
<dbReference type="InterPro" id="IPR002781">
    <property type="entry name" value="TM_pro_TauE-like"/>
</dbReference>
<evidence type="ECO:0000256" key="6">
    <source>
        <dbReference type="ARBA" id="ARBA00022989"/>
    </source>
</evidence>
<gene>
    <name evidence="9" type="ORF">NCTC11190_01535</name>
</gene>
<feature type="transmembrane region" description="Helical" evidence="8">
    <location>
        <begin position="176"/>
        <end position="195"/>
    </location>
</feature>
<comment type="similarity">
    <text evidence="2 8">Belongs to the 4-toluene sulfonate uptake permease (TSUP) (TC 2.A.102) family.</text>
</comment>
<keyword evidence="4 8" id="KW-1003">Cell membrane</keyword>
<keyword evidence="5 8" id="KW-0812">Transmembrane</keyword>
<dbReference type="RefSeq" id="WP_027289973.1">
    <property type="nucleotide sequence ID" value="NZ_UGVL01000001.1"/>
</dbReference>
<dbReference type="PANTHER" id="PTHR30269:SF0">
    <property type="entry name" value="MEMBRANE TRANSPORTER PROTEIN YFCA-RELATED"/>
    <property type="match status" value="1"/>
</dbReference>